<dbReference type="PRINTS" id="PR00080">
    <property type="entry name" value="SDRFAMILY"/>
</dbReference>
<feature type="transmembrane region" description="Helical" evidence="3">
    <location>
        <begin position="15"/>
        <end position="34"/>
    </location>
</feature>
<accession>A0A9P0CRI5</accession>
<keyword evidence="3" id="KW-1133">Transmembrane helix</keyword>
<evidence type="ECO:0000256" key="1">
    <source>
        <dbReference type="ARBA" id="ARBA00023002"/>
    </source>
</evidence>
<dbReference type="GO" id="GO:0016491">
    <property type="term" value="F:oxidoreductase activity"/>
    <property type="evidence" value="ECO:0007669"/>
    <property type="project" value="UniProtKB-KW"/>
</dbReference>
<evidence type="ECO:0000256" key="3">
    <source>
        <dbReference type="SAM" id="Phobius"/>
    </source>
</evidence>
<dbReference type="Proteomes" id="UP001153636">
    <property type="component" value="Chromosome 3"/>
</dbReference>
<dbReference type="OrthoDB" id="542013at2759"/>
<dbReference type="PRINTS" id="PR00081">
    <property type="entry name" value="GDHRDH"/>
</dbReference>
<name>A0A9P0CRI5_9CUCU</name>
<dbReference type="PANTHER" id="PTHR43157">
    <property type="entry name" value="PHOSPHATIDYLINOSITOL-GLYCAN BIOSYNTHESIS CLASS F PROTEIN-RELATED"/>
    <property type="match status" value="1"/>
</dbReference>
<sequence>MNDFFKDFENFTESWWPYIISFLISVISGIRMYFGGTYCSSQARLDGKNIIITGGSSGIGLETAKELAKRGANLILAIRNGEKGVKALEEIRLVQKQASVQIKILDVSEFSSIRNFVEEIKQEYNKIDVLINNAGVIGNKSANPVDENEAIFSTNYLGPFLLTHLLLPLLSQSDNGRVINVSALAHYNGKLRLDETFGQSSTTQEAFAESKLALTVFTKYIAQLHKNTNMTFNAVSPGLVRSTGHWTNFSQLYSSYLTKFSILPWVWLFLKTPKQGCQTIVYLAVEPSLHKVSGCYFSDCEIKEPADVANDYNVARTLYEKTCKIVAVESENLNIQKKSALEKEEIN</sequence>
<dbReference type="Pfam" id="PF00106">
    <property type="entry name" value="adh_short"/>
    <property type="match status" value="1"/>
</dbReference>
<keyword evidence="5" id="KW-1185">Reference proteome</keyword>
<keyword evidence="3" id="KW-0812">Transmembrane</keyword>
<evidence type="ECO:0000313" key="4">
    <source>
        <dbReference type="EMBL" id="CAH1108147.1"/>
    </source>
</evidence>
<organism evidence="4 5">
    <name type="scientific">Psylliodes chrysocephalus</name>
    <dbReference type="NCBI Taxonomy" id="3402493"/>
    <lineage>
        <taxon>Eukaryota</taxon>
        <taxon>Metazoa</taxon>
        <taxon>Ecdysozoa</taxon>
        <taxon>Arthropoda</taxon>
        <taxon>Hexapoda</taxon>
        <taxon>Insecta</taxon>
        <taxon>Pterygota</taxon>
        <taxon>Neoptera</taxon>
        <taxon>Endopterygota</taxon>
        <taxon>Coleoptera</taxon>
        <taxon>Polyphaga</taxon>
        <taxon>Cucujiformia</taxon>
        <taxon>Chrysomeloidea</taxon>
        <taxon>Chrysomelidae</taxon>
        <taxon>Galerucinae</taxon>
        <taxon>Alticini</taxon>
        <taxon>Psylliodes</taxon>
    </lineage>
</organism>
<keyword evidence="3" id="KW-0472">Membrane</keyword>
<comment type="similarity">
    <text evidence="2">Belongs to the short-chain dehydrogenases/reductases (SDR) family.</text>
</comment>
<dbReference type="InterPro" id="IPR036291">
    <property type="entry name" value="NAD(P)-bd_dom_sf"/>
</dbReference>
<protein>
    <submittedName>
        <fullName evidence="4">Uncharacterized protein</fullName>
    </submittedName>
</protein>
<evidence type="ECO:0000313" key="5">
    <source>
        <dbReference type="Proteomes" id="UP001153636"/>
    </source>
</evidence>
<keyword evidence="1" id="KW-0560">Oxidoreductase</keyword>
<dbReference type="InterPro" id="IPR002347">
    <property type="entry name" value="SDR_fam"/>
</dbReference>
<dbReference type="EMBL" id="OV651815">
    <property type="protein sequence ID" value="CAH1108147.1"/>
    <property type="molecule type" value="Genomic_DNA"/>
</dbReference>
<proteinExistence type="inferred from homology"/>
<reference evidence="4" key="1">
    <citation type="submission" date="2022-01" db="EMBL/GenBank/DDBJ databases">
        <authorList>
            <person name="King R."/>
        </authorList>
    </citation>
    <scope>NUCLEOTIDE SEQUENCE</scope>
</reference>
<dbReference type="Gene3D" id="3.40.50.720">
    <property type="entry name" value="NAD(P)-binding Rossmann-like Domain"/>
    <property type="match status" value="1"/>
</dbReference>
<dbReference type="SUPFAM" id="SSF51735">
    <property type="entry name" value="NAD(P)-binding Rossmann-fold domains"/>
    <property type="match status" value="1"/>
</dbReference>
<dbReference type="PANTHER" id="PTHR43157:SF31">
    <property type="entry name" value="PHOSPHATIDYLINOSITOL-GLYCAN BIOSYNTHESIS CLASS F PROTEIN"/>
    <property type="match status" value="1"/>
</dbReference>
<dbReference type="AlphaFoldDB" id="A0A9P0CRI5"/>
<gene>
    <name evidence="4" type="ORF">PSYICH_LOCUS9236</name>
</gene>
<evidence type="ECO:0000256" key="2">
    <source>
        <dbReference type="RuleBase" id="RU000363"/>
    </source>
</evidence>